<dbReference type="EMBL" id="CAKOGL010000005">
    <property type="protein sequence ID" value="CAH2086028.1"/>
    <property type="molecule type" value="Genomic_DNA"/>
</dbReference>
<evidence type="ECO:0000313" key="1">
    <source>
        <dbReference type="EMBL" id="CAH2086028.1"/>
    </source>
</evidence>
<evidence type="ECO:0000313" key="2">
    <source>
        <dbReference type="Proteomes" id="UP001153954"/>
    </source>
</evidence>
<reference evidence="1" key="1">
    <citation type="submission" date="2022-03" db="EMBL/GenBank/DDBJ databases">
        <authorList>
            <person name="Tunstrom K."/>
        </authorList>
    </citation>
    <scope>NUCLEOTIDE SEQUENCE</scope>
</reference>
<gene>
    <name evidence="1" type="ORF">EEDITHA_LOCUS2453</name>
</gene>
<sequence>MISGYRSSWAPTTLSTQLILRNSGYLTHYRNIALHESSIVWLSSSIRVTKWCPKKKRKQDRDHTRWEDEFKLTARSNWRRVAQDRQVPLFFIVREGFSMDVKHRDCL</sequence>
<organism evidence="1 2">
    <name type="scientific">Euphydryas editha</name>
    <name type="common">Edith's checkerspot</name>
    <dbReference type="NCBI Taxonomy" id="104508"/>
    <lineage>
        <taxon>Eukaryota</taxon>
        <taxon>Metazoa</taxon>
        <taxon>Ecdysozoa</taxon>
        <taxon>Arthropoda</taxon>
        <taxon>Hexapoda</taxon>
        <taxon>Insecta</taxon>
        <taxon>Pterygota</taxon>
        <taxon>Neoptera</taxon>
        <taxon>Endopterygota</taxon>
        <taxon>Lepidoptera</taxon>
        <taxon>Glossata</taxon>
        <taxon>Ditrysia</taxon>
        <taxon>Papilionoidea</taxon>
        <taxon>Nymphalidae</taxon>
        <taxon>Nymphalinae</taxon>
        <taxon>Euphydryas</taxon>
    </lineage>
</organism>
<dbReference type="Proteomes" id="UP001153954">
    <property type="component" value="Unassembled WGS sequence"/>
</dbReference>
<proteinExistence type="predicted"/>
<protein>
    <submittedName>
        <fullName evidence="1">Uncharacterized protein</fullName>
    </submittedName>
</protein>
<dbReference type="AlphaFoldDB" id="A0AAU9TIU3"/>
<comment type="caution">
    <text evidence="1">The sequence shown here is derived from an EMBL/GenBank/DDBJ whole genome shotgun (WGS) entry which is preliminary data.</text>
</comment>
<keyword evidence="2" id="KW-1185">Reference proteome</keyword>
<accession>A0AAU9TIU3</accession>
<name>A0AAU9TIU3_EUPED</name>